<sequence>MRRRGWGGVSERSAGGQRWRTFGAVFRRSYTTQRYRSRRKIRLPQLPGSKPGQQNGVVDPAPGPAHPDGRRLHVHVGPAVPGDALAANGRLDAAHQVGAAARRRRLRVPGVHAARALLLRHAACCRLRRDLPADVFRCSAISSYPGRAGPARGHGVHHQPHLPHPVLPGAARLHILVPRGRGDIVRLVARRRLGGDGEGRRHHLVPAGAGRRARRLRPLLLLTLQRGGRLSARARAQRGAAGGHADGQRRVVQQLARDRGAAGAVRAARAAAARAARLQLIARASPRPCSAVCPDSNNKWTRTRNTSFFKFFIEKT</sequence>
<gene>
    <name evidence="3" type="primary">LOC111353112</name>
</gene>
<keyword evidence="2" id="KW-1185">Reference proteome</keyword>
<dbReference type="RefSeq" id="XP_022821744.1">
    <property type="nucleotide sequence ID" value="XM_022965976.1"/>
</dbReference>
<proteinExistence type="predicted"/>
<protein>
    <submittedName>
        <fullName evidence="3">Uncharacterized protein LOC111353112 isoform X1</fullName>
    </submittedName>
</protein>
<accession>A0A9J7IPY0</accession>
<reference evidence="3" key="1">
    <citation type="submission" date="2025-08" db="UniProtKB">
        <authorList>
            <consortium name="RefSeq"/>
        </authorList>
    </citation>
    <scope>IDENTIFICATION</scope>
    <source>
        <strain evidence="3">Ishihara</strain>
        <tissue evidence="3">Whole body</tissue>
    </source>
</reference>
<evidence type="ECO:0000313" key="3">
    <source>
        <dbReference type="RefSeq" id="XP_022821744.1"/>
    </source>
</evidence>
<evidence type="ECO:0000256" key="1">
    <source>
        <dbReference type="SAM" id="MobiDB-lite"/>
    </source>
</evidence>
<name>A0A9J7IPY0_SPOLT</name>
<evidence type="ECO:0000313" key="2">
    <source>
        <dbReference type="Proteomes" id="UP000301870"/>
    </source>
</evidence>
<feature type="region of interest" description="Disordered" evidence="1">
    <location>
        <begin position="37"/>
        <end position="66"/>
    </location>
</feature>
<dbReference type="AlphaFoldDB" id="A0A9J7IPY0"/>
<dbReference type="OrthoDB" id="7488810at2759"/>
<dbReference type="GeneID" id="111353112"/>
<dbReference type="KEGG" id="sliu:111353112"/>
<dbReference type="Proteomes" id="UP000301870">
    <property type="component" value="Chromosome 16"/>
</dbReference>
<organism evidence="2 3">
    <name type="scientific">Spodoptera litura</name>
    <name type="common">Asian cotton leafworm</name>
    <dbReference type="NCBI Taxonomy" id="69820"/>
    <lineage>
        <taxon>Eukaryota</taxon>
        <taxon>Metazoa</taxon>
        <taxon>Ecdysozoa</taxon>
        <taxon>Arthropoda</taxon>
        <taxon>Hexapoda</taxon>
        <taxon>Insecta</taxon>
        <taxon>Pterygota</taxon>
        <taxon>Neoptera</taxon>
        <taxon>Endopterygota</taxon>
        <taxon>Lepidoptera</taxon>
        <taxon>Glossata</taxon>
        <taxon>Ditrysia</taxon>
        <taxon>Noctuoidea</taxon>
        <taxon>Noctuidae</taxon>
        <taxon>Amphipyrinae</taxon>
        <taxon>Spodoptera</taxon>
    </lineage>
</organism>